<comment type="caution">
    <text evidence="8">The sequence shown here is derived from an EMBL/GenBank/DDBJ whole genome shotgun (WGS) entry which is preliminary data.</text>
</comment>
<protein>
    <recommendedName>
        <fullName evidence="7">Rhodopsin domain-containing protein</fullName>
    </recommendedName>
</protein>
<feature type="transmembrane region" description="Helical" evidence="6">
    <location>
        <begin position="235"/>
        <end position="259"/>
    </location>
</feature>
<evidence type="ECO:0000256" key="1">
    <source>
        <dbReference type="ARBA" id="ARBA00004141"/>
    </source>
</evidence>
<evidence type="ECO:0000256" key="2">
    <source>
        <dbReference type="ARBA" id="ARBA00022692"/>
    </source>
</evidence>
<feature type="transmembrane region" description="Helical" evidence="6">
    <location>
        <begin position="12"/>
        <end position="34"/>
    </location>
</feature>
<dbReference type="AlphaFoldDB" id="A0AAN8EEW9"/>
<evidence type="ECO:0000313" key="9">
    <source>
        <dbReference type="Proteomes" id="UP001316803"/>
    </source>
</evidence>
<evidence type="ECO:0000313" key="8">
    <source>
        <dbReference type="EMBL" id="KAK5954009.1"/>
    </source>
</evidence>
<feature type="domain" description="Rhodopsin" evidence="7">
    <location>
        <begin position="30"/>
        <end position="264"/>
    </location>
</feature>
<feature type="transmembrane region" description="Helical" evidence="6">
    <location>
        <begin position="122"/>
        <end position="144"/>
    </location>
</feature>
<comment type="similarity">
    <text evidence="5">Belongs to the SAT4 family.</text>
</comment>
<feature type="transmembrane region" description="Helical" evidence="6">
    <location>
        <begin position="87"/>
        <end position="110"/>
    </location>
</feature>
<keyword evidence="4 6" id="KW-0472">Membrane</keyword>
<reference evidence="8 9" key="1">
    <citation type="submission" date="2022-12" db="EMBL/GenBank/DDBJ databases">
        <title>Genomic features and morphological characterization of a novel Knufia sp. strain isolated from spacecraft assembly facility.</title>
        <authorList>
            <person name="Teixeira M."/>
            <person name="Chander A.M."/>
            <person name="Stajich J.E."/>
            <person name="Venkateswaran K."/>
        </authorList>
    </citation>
    <scope>NUCLEOTIDE SEQUENCE [LARGE SCALE GENOMIC DNA]</scope>
    <source>
        <strain evidence="8 9">FJI-L2-BK-P2</strain>
    </source>
</reference>
<dbReference type="InterPro" id="IPR049326">
    <property type="entry name" value="Rhodopsin_dom_fungi"/>
</dbReference>
<evidence type="ECO:0000256" key="3">
    <source>
        <dbReference type="ARBA" id="ARBA00022989"/>
    </source>
</evidence>
<sequence>MADHPPSAVGVALITTSAIFGVGSLITTCLRITVRCSRRVFGWDDVFMIAALLATIVRLSINVHAVTAGYGQHQDLLDEDQYIYTNFLSWLGQIFLFLSLCLLKISIGLLIMRIKNTRKSKIFQWTIIAGLILTNVEVLIILLAECTPMKAYWEPDSGKCWPNKYRIYSIYVQVGYSILTDVIYTAMPAVIVWKLKMKTSKKLSICGLMSMGLVATVCAALRARSLGLKTDDLSWNYAIAAMWGNIELCLGIIAANMVLMQSYIAFFRGKLETYSNRTATSGRLPHDYSLSRMGWRKQLDHTARENRTERASEGDVDADSQKHLTRFGVAEQVSVEDHAKI</sequence>
<evidence type="ECO:0000256" key="6">
    <source>
        <dbReference type="SAM" id="Phobius"/>
    </source>
</evidence>
<dbReference type="PANTHER" id="PTHR33048:SF96">
    <property type="entry name" value="INTEGRAL MEMBRANE PROTEIN"/>
    <property type="match status" value="1"/>
</dbReference>
<keyword evidence="3 6" id="KW-1133">Transmembrane helix</keyword>
<proteinExistence type="inferred from homology"/>
<comment type="subcellular location">
    <subcellularLocation>
        <location evidence="1">Membrane</location>
        <topology evidence="1">Multi-pass membrane protein</topology>
    </subcellularLocation>
</comment>
<keyword evidence="9" id="KW-1185">Reference proteome</keyword>
<name>A0AAN8EEW9_9EURO</name>
<dbReference type="InterPro" id="IPR052337">
    <property type="entry name" value="SAT4-like"/>
</dbReference>
<dbReference type="EMBL" id="JAKLMC020000010">
    <property type="protein sequence ID" value="KAK5954009.1"/>
    <property type="molecule type" value="Genomic_DNA"/>
</dbReference>
<evidence type="ECO:0000259" key="7">
    <source>
        <dbReference type="Pfam" id="PF20684"/>
    </source>
</evidence>
<dbReference type="PANTHER" id="PTHR33048">
    <property type="entry name" value="PTH11-LIKE INTEGRAL MEMBRANE PROTEIN (AFU_ORTHOLOGUE AFUA_5G11245)"/>
    <property type="match status" value="1"/>
</dbReference>
<gene>
    <name evidence="8" type="ORF">OHC33_005281</name>
</gene>
<organism evidence="8 9">
    <name type="scientific">Knufia fluminis</name>
    <dbReference type="NCBI Taxonomy" id="191047"/>
    <lineage>
        <taxon>Eukaryota</taxon>
        <taxon>Fungi</taxon>
        <taxon>Dikarya</taxon>
        <taxon>Ascomycota</taxon>
        <taxon>Pezizomycotina</taxon>
        <taxon>Eurotiomycetes</taxon>
        <taxon>Chaetothyriomycetidae</taxon>
        <taxon>Chaetothyriales</taxon>
        <taxon>Trichomeriaceae</taxon>
        <taxon>Knufia</taxon>
    </lineage>
</organism>
<evidence type="ECO:0000256" key="5">
    <source>
        <dbReference type="ARBA" id="ARBA00038359"/>
    </source>
</evidence>
<keyword evidence="2 6" id="KW-0812">Transmembrane</keyword>
<feature type="transmembrane region" description="Helical" evidence="6">
    <location>
        <begin position="46"/>
        <end position="67"/>
    </location>
</feature>
<accession>A0AAN8EEW9</accession>
<evidence type="ECO:0000256" key="4">
    <source>
        <dbReference type="ARBA" id="ARBA00023136"/>
    </source>
</evidence>
<dbReference type="Proteomes" id="UP001316803">
    <property type="component" value="Unassembled WGS sequence"/>
</dbReference>
<feature type="transmembrane region" description="Helical" evidence="6">
    <location>
        <begin position="170"/>
        <end position="193"/>
    </location>
</feature>
<feature type="transmembrane region" description="Helical" evidence="6">
    <location>
        <begin position="205"/>
        <end position="223"/>
    </location>
</feature>
<dbReference type="Pfam" id="PF20684">
    <property type="entry name" value="Fung_rhodopsin"/>
    <property type="match status" value="1"/>
</dbReference>
<dbReference type="GO" id="GO:0016020">
    <property type="term" value="C:membrane"/>
    <property type="evidence" value="ECO:0007669"/>
    <property type="project" value="UniProtKB-SubCell"/>
</dbReference>